<evidence type="ECO:0000313" key="2">
    <source>
        <dbReference type="Proteomes" id="UP001162131"/>
    </source>
</evidence>
<dbReference type="InterPro" id="IPR013083">
    <property type="entry name" value="Znf_RING/FYVE/PHD"/>
</dbReference>
<keyword evidence="2" id="KW-1185">Reference proteome</keyword>
<dbReference type="SUPFAM" id="SSF57850">
    <property type="entry name" value="RING/U-box"/>
    <property type="match status" value="1"/>
</dbReference>
<evidence type="ECO:0000313" key="1">
    <source>
        <dbReference type="EMBL" id="CAG9314410.1"/>
    </source>
</evidence>
<reference evidence="1" key="1">
    <citation type="submission" date="2021-09" db="EMBL/GenBank/DDBJ databases">
        <authorList>
            <consortium name="AG Swart"/>
            <person name="Singh M."/>
            <person name="Singh A."/>
            <person name="Seah K."/>
            <person name="Emmerich C."/>
        </authorList>
    </citation>
    <scope>NUCLEOTIDE SEQUENCE</scope>
    <source>
        <strain evidence="1">ATCC30299</strain>
    </source>
</reference>
<evidence type="ECO:0008006" key="3">
    <source>
        <dbReference type="Google" id="ProtNLM"/>
    </source>
</evidence>
<dbReference type="Gene3D" id="3.30.40.10">
    <property type="entry name" value="Zinc/RING finger domain, C3HC4 (zinc finger)"/>
    <property type="match status" value="1"/>
</dbReference>
<dbReference type="AlphaFoldDB" id="A0AAU9IRM6"/>
<proteinExistence type="predicted"/>
<accession>A0AAU9IRM6</accession>
<name>A0AAU9IRM6_9CILI</name>
<organism evidence="1 2">
    <name type="scientific">Blepharisma stoltei</name>
    <dbReference type="NCBI Taxonomy" id="1481888"/>
    <lineage>
        <taxon>Eukaryota</taxon>
        <taxon>Sar</taxon>
        <taxon>Alveolata</taxon>
        <taxon>Ciliophora</taxon>
        <taxon>Postciliodesmatophora</taxon>
        <taxon>Heterotrichea</taxon>
        <taxon>Heterotrichida</taxon>
        <taxon>Blepharismidae</taxon>
        <taxon>Blepharisma</taxon>
    </lineage>
</organism>
<protein>
    <recommendedName>
        <fullName evidence="3">RING-type domain-containing protein</fullName>
    </recommendedName>
</protein>
<dbReference type="Proteomes" id="UP001162131">
    <property type="component" value="Unassembled WGS sequence"/>
</dbReference>
<sequence length="217" mass="25161">MNLNPFNCQECSLKFDSENRLPLVLPCGDSLCMVCAVQLCNFSSSRKMCKKCHQPYELSLQKIKDMPKNKALLDLLLLNIQIIPQAIKQRNEFILSTPTRKFQSPLSFDERHSFTPDTYSRIAFEGTPERSYIRTNLFASKDRQSKEENKEVEKISKFKVKTEEEPEIKSETPEITNENLSQKCLRENCENKKSCNEGKIFNYCSLNCYNLDKAVFS</sequence>
<dbReference type="EMBL" id="CAJZBQ010000012">
    <property type="protein sequence ID" value="CAG9314410.1"/>
    <property type="molecule type" value="Genomic_DNA"/>
</dbReference>
<comment type="caution">
    <text evidence="1">The sequence shown here is derived from an EMBL/GenBank/DDBJ whole genome shotgun (WGS) entry which is preliminary data.</text>
</comment>
<gene>
    <name evidence="1" type="ORF">BSTOLATCC_MIC11417</name>
</gene>